<dbReference type="EMBL" id="CP136897">
    <property type="protein sequence ID" value="WOL16138.1"/>
    <property type="molecule type" value="Genomic_DNA"/>
</dbReference>
<sequence length="159" mass="17763">MKDRGMGKLLSFRCISANSNLPVVAGEKPTKRAETEKPPLSTGEELETKKTKKRHNRIHKLMKSFSHLFTPREENDDEEEEEREMEIGFPTDVQHIGHIGWDGFNTDTLDTKKSSWPAKGRTTELLSLDSLSLKRFEAAMATLQATPLNAAGANRGVVA</sequence>
<dbReference type="PROSITE" id="PS50108">
    <property type="entry name" value="CRIB"/>
    <property type="match status" value="1"/>
</dbReference>
<dbReference type="AlphaFoldDB" id="A0AAQ3QNP5"/>
<feature type="region of interest" description="Disordered" evidence="1">
    <location>
        <begin position="23"/>
        <end position="85"/>
    </location>
</feature>
<evidence type="ECO:0000313" key="4">
    <source>
        <dbReference type="Proteomes" id="UP001327560"/>
    </source>
</evidence>
<dbReference type="InterPro" id="IPR036936">
    <property type="entry name" value="CRIB_dom_sf"/>
</dbReference>
<dbReference type="PANTHER" id="PTHR46931:SF14">
    <property type="entry name" value="CRIB DOMAIN-CONTAINING PROTEIN RIC2"/>
    <property type="match status" value="1"/>
</dbReference>
<feature type="compositionally biased region" description="Basic residues" evidence="1">
    <location>
        <begin position="50"/>
        <end position="62"/>
    </location>
</feature>
<dbReference type="Proteomes" id="UP001327560">
    <property type="component" value="Chromosome 8"/>
</dbReference>
<protein>
    <submittedName>
        <fullName evidence="3">CRIB domain-containing protein RIC4-like</fullName>
    </submittedName>
</protein>
<proteinExistence type="predicted"/>
<evidence type="ECO:0000259" key="2">
    <source>
        <dbReference type="PROSITE" id="PS50108"/>
    </source>
</evidence>
<dbReference type="InterPro" id="IPR000095">
    <property type="entry name" value="CRIB_dom"/>
</dbReference>
<feature type="domain" description="CRIB" evidence="2">
    <location>
        <begin position="87"/>
        <end position="100"/>
    </location>
</feature>
<gene>
    <name evidence="3" type="ORF">Cni_G24920</name>
</gene>
<reference evidence="3 4" key="1">
    <citation type="submission" date="2023-10" db="EMBL/GenBank/DDBJ databases">
        <title>Chromosome-scale genome assembly provides insights into flower coloration mechanisms of Canna indica.</title>
        <authorList>
            <person name="Li C."/>
        </authorList>
    </citation>
    <scope>NUCLEOTIDE SEQUENCE [LARGE SCALE GENOMIC DNA]</scope>
    <source>
        <tissue evidence="3">Flower</tissue>
    </source>
</reference>
<name>A0AAQ3QNP5_9LILI</name>
<evidence type="ECO:0000256" key="1">
    <source>
        <dbReference type="SAM" id="MobiDB-lite"/>
    </source>
</evidence>
<dbReference type="InterPro" id="IPR044509">
    <property type="entry name" value="RIC2/4"/>
</dbReference>
<dbReference type="SMART" id="SM00285">
    <property type="entry name" value="PBD"/>
    <property type="match status" value="1"/>
</dbReference>
<evidence type="ECO:0000313" key="3">
    <source>
        <dbReference type="EMBL" id="WOL16138.1"/>
    </source>
</evidence>
<dbReference type="PANTHER" id="PTHR46931">
    <property type="entry name" value="CRIB DOMAIN-CONTAINING PROTEIN RIC2"/>
    <property type="match status" value="1"/>
</dbReference>
<dbReference type="CDD" id="cd00132">
    <property type="entry name" value="CRIB"/>
    <property type="match status" value="1"/>
</dbReference>
<feature type="compositionally biased region" description="Acidic residues" evidence="1">
    <location>
        <begin position="74"/>
        <end position="84"/>
    </location>
</feature>
<organism evidence="3 4">
    <name type="scientific">Canna indica</name>
    <name type="common">Indian-shot</name>
    <dbReference type="NCBI Taxonomy" id="4628"/>
    <lineage>
        <taxon>Eukaryota</taxon>
        <taxon>Viridiplantae</taxon>
        <taxon>Streptophyta</taxon>
        <taxon>Embryophyta</taxon>
        <taxon>Tracheophyta</taxon>
        <taxon>Spermatophyta</taxon>
        <taxon>Magnoliopsida</taxon>
        <taxon>Liliopsida</taxon>
        <taxon>Zingiberales</taxon>
        <taxon>Cannaceae</taxon>
        <taxon>Canna</taxon>
    </lineage>
</organism>
<keyword evidence="4" id="KW-1185">Reference proteome</keyword>
<feature type="compositionally biased region" description="Basic and acidic residues" evidence="1">
    <location>
        <begin position="28"/>
        <end position="37"/>
    </location>
</feature>
<dbReference type="Gene3D" id="3.90.810.10">
    <property type="entry name" value="CRIB domain"/>
    <property type="match status" value="1"/>
</dbReference>
<accession>A0AAQ3QNP5</accession>